<comment type="catalytic activity">
    <reaction evidence="12">
        <text>Endonucleolytic cleavage at a junction such as a reciprocal single-stranded crossover between two homologous DNA duplexes (Holliday junction).</text>
        <dbReference type="EC" id="3.1.21.10"/>
    </reaction>
</comment>
<comment type="cofactor">
    <cofactor evidence="12">
        <name>Mg(2+)</name>
        <dbReference type="ChEBI" id="CHEBI:18420"/>
    </cofactor>
    <text evidence="12">Binds 2 Mg(2+) ion per subunit.</text>
</comment>
<dbReference type="EMBL" id="BMYZ01000001">
    <property type="protein sequence ID" value="GGY65900.1"/>
    <property type="molecule type" value="Genomic_DNA"/>
</dbReference>
<dbReference type="PROSITE" id="PS01321">
    <property type="entry name" value="RUVC"/>
    <property type="match status" value="1"/>
</dbReference>
<evidence type="ECO:0000313" key="15">
    <source>
        <dbReference type="EMBL" id="GGY65900.1"/>
    </source>
</evidence>
<accession>A0ABQ3ASG4</accession>
<dbReference type="Gene3D" id="3.30.420.10">
    <property type="entry name" value="Ribonuclease H-like superfamily/Ribonuclease H"/>
    <property type="match status" value="1"/>
</dbReference>
<organism evidence="15 16">
    <name type="scientific">Cellvibrio zantedeschiae</name>
    <dbReference type="NCBI Taxonomy" id="1237077"/>
    <lineage>
        <taxon>Bacteria</taxon>
        <taxon>Pseudomonadati</taxon>
        <taxon>Pseudomonadota</taxon>
        <taxon>Gammaproteobacteria</taxon>
        <taxon>Cellvibrionales</taxon>
        <taxon>Cellvibrionaceae</taxon>
        <taxon>Cellvibrio</taxon>
    </lineage>
</organism>
<evidence type="ECO:0000256" key="9">
    <source>
        <dbReference type="ARBA" id="ARBA00023125"/>
    </source>
</evidence>
<feature type="transmembrane region" description="Helical" evidence="14">
    <location>
        <begin position="6"/>
        <end position="27"/>
    </location>
</feature>
<evidence type="ECO:0000256" key="7">
    <source>
        <dbReference type="ARBA" id="ARBA00022801"/>
    </source>
</evidence>
<keyword evidence="14" id="KW-0472">Membrane</keyword>
<gene>
    <name evidence="12 15" type="primary">ruvC</name>
    <name evidence="15" type="ORF">GCM10011613_07250</name>
</gene>
<evidence type="ECO:0000256" key="8">
    <source>
        <dbReference type="ARBA" id="ARBA00022842"/>
    </source>
</evidence>
<evidence type="ECO:0000256" key="11">
    <source>
        <dbReference type="ARBA" id="ARBA00023204"/>
    </source>
</evidence>
<feature type="binding site" evidence="12">
    <location>
        <position position="159"/>
    </location>
    <ligand>
        <name>Mg(2+)</name>
        <dbReference type="ChEBI" id="CHEBI:18420"/>
        <label>1</label>
    </ligand>
</feature>
<dbReference type="InterPro" id="IPR020563">
    <property type="entry name" value="X-over_junc_endoDNase_Mg_BS"/>
</dbReference>
<dbReference type="InterPro" id="IPR036397">
    <property type="entry name" value="RNaseH_sf"/>
</dbReference>
<evidence type="ECO:0000256" key="3">
    <source>
        <dbReference type="ARBA" id="ARBA00022722"/>
    </source>
</evidence>
<reference evidence="16" key="1">
    <citation type="journal article" date="2019" name="Int. J. Syst. Evol. Microbiol.">
        <title>The Global Catalogue of Microorganisms (GCM) 10K type strain sequencing project: providing services to taxonomists for standard genome sequencing and annotation.</title>
        <authorList>
            <consortium name="The Broad Institute Genomics Platform"/>
            <consortium name="The Broad Institute Genome Sequencing Center for Infectious Disease"/>
            <person name="Wu L."/>
            <person name="Ma J."/>
        </authorList>
    </citation>
    <scope>NUCLEOTIDE SEQUENCE [LARGE SCALE GENOMIC DNA]</scope>
    <source>
        <strain evidence="16">KCTC 32239</strain>
    </source>
</reference>
<dbReference type="EC" id="3.1.21.10" evidence="12 13"/>
<evidence type="ECO:0000256" key="12">
    <source>
        <dbReference type="HAMAP-Rule" id="MF_00034"/>
    </source>
</evidence>
<evidence type="ECO:0000256" key="10">
    <source>
        <dbReference type="ARBA" id="ARBA00023172"/>
    </source>
</evidence>
<evidence type="ECO:0000256" key="14">
    <source>
        <dbReference type="SAM" id="Phobius"/>
    </source>
</evidence>
<evidence type="ECO:0000256" key="2">
    <source>
        <dbReference type="ARBA" id="ARBA00022490"/>
    </source>
</evidence>
<comment type="subunit">
    <text evidence="12">Homodimer which binds Holliday junction (HJ) DNA. The HJ becomes 2-fold symmetrical on binding to RuvC with unstacked arms; it has a different conformation from HJ DNA in complex with RuvA. In the full resolvosome a probable DNA-RuvA(4)-RuvB(12)-RuvC(2) complex forms which resolves the HJ.</text>
</comment>
<keyword evidence="14" id="KW-0812">Transmembrane</keyword>
<evidence type="ECO:0000256" key="4">
    <source>
        <dbReference type="ARBA" id="ARBA00022723"/>
    </source>
</evidence>
<keyword evidence="10 12" id="KW-0233">DNA recombination</keyword>
<name>A0ABQ3ASG4_9GAMM</name>
<evidence type="ECO:0000313" key="16">
    <source>
        <dbReference type="Proteomes" id="UP000619761"/>
    </source>
</evidence>
<feature type="active site" evidence="12">
    <location>
        <position position="159"/>
    </location>
</feature>
<keyword evidence="2 12" id="KW-0963">Cytoplasm</keyword>
<dbReference type="InterPro" id="IPR012337">
    <property type="entry name" value="RNaseH-like_sf"/>
</dbReference>
<dbReference type="CDD" id="cd16962">
    <property type="entry name" value="RuvC"/>
    <property type="match status" value="1"/>
</dbReference>
<keyword evidence="8 12" id="KW-0460">Magnesium</keyword>
<comment type="similarity">
    <text evidence="1 12">Belongs to the RuvC family.</text>
</comment>
<dbReference type="SUPFAM" id="SSF53098">
    <property type="entry name" value="Ribonuclease H-like"/>
    <property type="match status" value="1"/>
</dbReference>
<dbReference type="HAMAP" id="MF_00034">
    <property type="entry name" value="RuvC"/>
    <property type="match status" value="1"/>
</dbReference>
<dbReference type="PANTHER" id="PTHR30194:SF3">
    <property type="entry name" value="CROSSOVER JUNCTION ENDODEOXYRIBONUCLEASE RUVC"/>
    <property type="match status" value="1"/>
</dbReference>
<evidence type="ECO:0000256" key="1">
    <source>
        <dbReference type="ARBA" id="ARBA00009518"/>
    </source>
</evidence>
<keyword evidence="9 12" id="KW-0238">DNA-binding</keyword>
<feature type="active site" evidence="12">
    <location>
        <position position="87"/>
    </location>
</feature>
<keyword evidence="11 12" id="KW-0234">DNA repair</keyword>
<comment type="caution">
    <text evidence="15">The sequence shown here is derived from an EMBL/GenBank/DDBJ whole genome shotgun (WGS) entry which is preliminary data.</text>
</comment>
<keyword evidence="7 12" id="KW-0378">Hydrolase</keyword>
<keyword evidence="4 12" id="KW-0479">Metal-binding</keyword>
<evidence type="ECO:0000256" key="5">
    <source>
        <dbReference type="ARBA" id="ARBA00022759"/>
    </source>
</evidence>
<keyword evidence="14" id="KW-1133">Transmembrane helix</keyword>
<dbReference type="PANTHER" id="PTHR30194">
    <property type="entry name" value="CROSSOVER JUNCTION ENDODEOXYRIBONUCLEASE RUVC"/>
    <property type="match status" value="1"/>
</dbReference>
<feature type="active site" evidence="12">
    <location>
        <position position="28"/>
    </location>
</feature>
<dbReference type="Pfam" id="PF02075">
    <property type="entry name" value="RuvC"/>
    <property type="match status" value="1"/>
</dbReference>
<dbReference type="Proteomes" id="UP000619761">
    <property type="component" value="Unassembled WGS sequence"/>
</dbReference>
<evidence type="ECO:0000256" key="6">
    <source>
        <dbReference type="ARBA" id="ARBA00022763"/>
    </source>
</evidence>
<evidence type="ECO:0000256" key="13">
    <source>
        <dbReference type="NCBIfam" id="TIGR00228"/>
    </source>
</evidence>
<comment type="function">
    <text evidence="12">The RuvA-RuvB-RuvC complex processes Holliday junction (HJ) DNA during genetic recombination and DNA repair. Endonuclease that resolves HJ intermediates. Cleaves cruciform DNA by making single-stranded nicks across the HJ at symmetrical positions within the homologous arms, yielding a 5'-phosphate and a 3'-hydroxyl group; requires a central core of homology in the junction. The consensus cleavage sequence is 5'-(A/T)TT(C/G)-3'. Cleavage occurs on the 3'-side of the TT dinucleotide at the point of strand exchange. HJ branch migration catalyzed by RuvA-RuvB allows RuvC to scan DNA until it finds its consensus sequence, where it cleaves and resolves the cruciform DNA.</text>
</comment>
<keyword evidence="6 12" id="KW-0227">DNA damage</keyword>
<comment type="subcellular location">
    <subcellularLocation>
        <location evidence="12">Cytoplasm</location>
    </subcellularLocation>
</comment>
<keyword evidence="16" id="KW-1185">Reference proteome</keyword>
<sequence length="192" mass="20631">MPSSCNTVRIYSLCMILVLLMALILGIDPGSRKTGFGIINANGNKTEYVTSGVIRIPEVELSERLKIIFNSITQIINQYCPQEMAIEQVFMAKNAASALKLGQARGAAIVAAVALDMPVSEYEARKVKQSVVGNGAADKLQVQHMVKTLLRLPAVPQEDAADALAVALCHANSSQHLIKLAGSVSFRRGRVV</sequence>
<feature type="binding site" evidence="12">
    <location>
        <position position="28"/>
    </location>
    <ligand>
        <name>Mg(2+)</name>
        <dbReference type="ChEBI" id="CHEBI:18420"/>
        <label>1</label>
    </ligand>
</feature>
<dbReference type="NCBIfam" id="TIGR00228">
    <property type="entry name" value="ruvC"/>
    <property type="match status" value="1"/>
</dbReference>
<dbReference type="PRINTS" id="PR00696">
    <property type="entry name" value="RSOLVASERUVC"/>
</dbReference>
<proteinExistence type="inferred from homology"/>
<keyword evidence="3 12" id="KW-0540">Nuclease</keyword>
<feature type="binding site" evidence="12">
    <location>
        <position position="87"/>
    </location>
    <ligand>
        <name>Mg(2+)</name>
        <dbReference type="ChEBI" id="CHEBI:18420"/>
        <label>2</label>
    </ligand>
</feature>
<keyword evidence="5 12" id="KW-0255">Endonuclease</keyword>
<dbReference type="InterPro" id="IPR002176">
    <property type="entry name" value="X-over_junc_endoDNase_RuvC"/>
</dbReference>
<protein>
    <recommendedName>
        <fullName evidence="12 13">Crossover junction endodeoxyribonuclease RuvC</fullName>
        <ecNumber evidence="12 13">3.1.21.10</ecNumber>
    </recommendedName>
    <alternativeName>
        <fullName evidence="12">Holliday junction nuclease RuvC</fullName>
    </alternativeName>
    <alternativeName>
        <fullName evidence="12">Holliday junction resolvase RuvC</fullName>
    </alternativeName>
</protein>